<protein>
    <recommendedName>
        <fullName evidence="5">TMC domain-containing protein</fullName>
    </recommendedName>
</protein>
<proteinExistence type="predicted"/>
<dbReference type="OrthoDB" id="9904821at2759"/>
<dbReference type="GO" id="GO:0008381">
    <property type="term" value="F:mechanosensitive monoatomic ion channel activity"/>
    <property type="evidence" value="ECO:0007669"/>
    <property type="project" value="TreeGrafter"/>
</dbReference>
<keyword evidence="2" id="KW-1133">Transmembrane helix</keyword>
<keyword evidence="2" id="KW-0812">Transmembrane</keyword>
<dbReference type="AlphaFoldDB" id="A0A2G9RG94"/>
<sequence length="402" mass="45501">MNDKPPEEWNTGTRTRKTKAKYSDLRDNPIPLREKQSMREAQQTGSTRFWIPFTQKNCSCLRPAWAKSLQILATMKLWQKTLIAIRGKFGSSISSYFSFLRFLMLLNFMSFLLTTGLVIIPTALLNGSTHRLHAAPRGNVTSLPIRSFHALLDVFTGEGFMEDTYLFYGHYSEMTGSDSSFNTQVAYLLTPLFFLSMCGLGLLQSTVKGITQRRIRTRDYRTPISTRVFAGWDFCVRGAGTSLLKQRSLSNDLKSHLAEECWYWKNSQMSVNERVRVLILRVLLNCVILAMMAGGFYCIYAATGVSQDYQQKSGNPVAGLVIQFLAPIVISLVLFILPRFFMLLVKFEGQSPRVEITLTLIRCVFLRLGALGIFFFSLGQKFLCLGGSPAPCKTYGYNPEFK</sequence>
<dbReference type="GO" id="GO:0005886">
    <property type="term" value="C:plasma membrane"/>
    <property type="evidence" value="ECO:0007669"/>
    <property type="project" value="InterPro"/>
</dbReference>
<feature type="transmembrane region" description="Helical" evidence="2">
    <location>
        <begin position="356"/>
        <end position="378"/>
    </location>
</feature>
<dbReference type="InterPro" id="IPR038900">
    <property type="entry name" value="TMC"/>
</dbReference>
<evidence type="ECO:0000256" key="1">
    <source>
        <dbReference type="SAM" id="MobiDB-lite"/>
    </source>
</evidence>
<feature type="transmembrane region" description="Helical" evidence="2">
    <location>
        <begin position="185"/>
        <end position="203"/>
    </location>
</feature>
<feature type="non-terminal residue" evidence="3">
    <location>
        <position position="402"/>
    </location>
</feature>
<feature type="transmembrane region" description="Helical" evidence="2">
    <location>
        <begin position="278"/>
        <end position="302"/>
    </location>
</feature>
<organism evidence="3 4">
    <name type="scientific">Aquarana catesbeiana</name>
    <name type="common">American bullfrog</name>
    <name type="synonym">Rana catesbeiana</name>
    <dbReference type="NCBI Taxonomy" id="8400"/>
    <lineage>
        <taxon>Eukaryota</taxon>
        <taxon>Metazoa</taxon>
        <taxon>Chordata</taxon>
        <taxon>Craniata</taxon>
        <taxon>Vertebrata</taxon>
        <taxon>Euteleostomi</taxon>
        <taxon>Amphibia</taxon>
        <taxon>Batrachia</taxon>
        <taxon>Anura</taxon>
        <taxon>Neobatrachia</taxon>
        <taxon>Ranoidea</taxon>
        <taxon>Ranidae</taxon>
        <taxon>Aquarana</taxon>
    </lineage>
</organism>
<keyword evidence="2" id="KW-0472">Membrane</keyword>
<accession>A0A2G9RG94</accession>
<dbReference type="PANTHER" id="PTHR23302">
    <property type="entry name" value="TRANSMEMBRANE CHANNEL-RELATED"/>
    <property type="match status" value="1"/>
</dbReference>
<gene>
    <name evidence="3" type="ORF">AB205_0098200</name>
</gene>
<feature type="region of interest" description="Disordered" evidence="1">
    <location>
        <begin position="1"/>
        <end position="21"/>
    </location>
</feature>
<feature type="transmembrane region" description="Helical" evidence="2">
    <location>
        <begin position="102"/>
        <end position="124"/>
    </location>
</feature>
<keyword evidence="4" id="KW-1185">Reference proteome</keyword>
<evidence type="ECO:0000256" key="2">
    <source>
        <dbReference type="SAM" id="Phobius"/>
    </source>
</evidence>
<dbReference type="EMBL" id="KV943642">
    <property type="protein sequence ID" value="PIO26785.1"/>
    <property type="molecule type" value="Genomic_DNA"/>
</dbReference>
<feature type="transmembrane region" description="Helical" evidence="2">
    <location>
        <begin position="322"/>
        <end position="344"/>
    </location>
</feature>
<reference evidence="4" key="1">
    <citation type="journal article" date="2017" name="Nat. Commun.">
        <title>The North American bullfrog draft genome provides insight into hormonal regulation of long noncoding RNA.</title>
        <authorList>
            <person name="Hammond S.A."/>
            <person name="Warren R.L."/>
            <person name="Vandervalk B.P."/>
            <person name="Kucuk E."/>
            <person name="Khan H."/>
            <person name="Gibb E.A."/>
            <person name="Pandoh P."/>
            <person name="Kirk H."/>
            <person name="Zhao Y."/>
            <person name="Jones M."/>
            <person name="Mungall A.J."/>
            <person name="Coope R."/>
            <person name="Pleasance S."/>
            <person name="Moore R.A."/>
            <person name="Holt R.A."/>
            <person name="Round J.M."/>
            <person name="Ohora S."/>
            <person name="Walle B.V."/>
            <person name="Veldhoen N."/>
            <person name="Helbing C.C."/>
            <person name="Birol I."/>
        </authorList>
    </citation>
    <scope>NUCLEOTIDE SEQUENCE [LARGE SCALE GENOMIC DNA]</scope>
</reference>
<evidence type="ECO:0000313" key="3">
    <source>
        <dbReference type="EMBL" id="PIO26785.1"/>
    </source>
</evidence>
<evidence type="ECO:0008006" key="5">
    <source>
        <dbReference type="Google" id="ProtNLM"/>
    </source>
</evidence>
<dbReference type="Proteomes" id="UP000228934">
    <property type="component" value="Unassembled WGS sequence"/>
</dbReference>
<dbReference type="PANTHER" id="PTHR23302:SF39">
    <property type="entry name" value="TRANSMEMBRANE CHANNEL-LIKE PROTEIN 8"/>
    <property type="match status" value="1"/>
</dbReference>
<evidence type="ECO:0000313" key="4">
    <source>
        <dbReference type="Proteomes" id="UP000228934"/>
    </source>
</evidence>
<name>A0A2G9RG94_AQUCT</name>